<dbReference type="EMBL" id="KV425641">
    <property type="protein sequence ID" value="KZT19422.1"/>
    <property type="molecule type" value="Genomic_DNA"/>
</dbReference>
<dbReference type="OrthoDB" id="2993351at2759"/>
<evidence type="ECO:0000313" key="1">
    <source>
        <dbReference type="EMBL" id="KZT19422.1"/>
    </source>
</evidence>
<evidence type="ECO:0000313" key="2">
    <source>
        <dbReference type="Proteomes" id="UP000076761"/>
    </source>
</evidence>
<gene>
    <name evidence="1" type="ORF">NEOLEDRAFT_1142100</name>
</gene>
<reference evidence="1 2" key="1">
    <citation type="journal article" date="2016" name="Mol. Biol. Evol.">
        <title>Comparative Genomics of Early-Diverging Mushroom-Forming Fungi Provides Insights into the Origins of Lignocellulose Decay Capabilities.</title>
        <authorList>
            <person name="Nagy L.G."/>
            <person name="Riley R."/>
            <person name="Tritt A."/>
            <person name="Adam C."/>
            <person name="Daum C."/>
            <person name="Floudas D."/>
            <person name="Sun H."/>
            <person name="Yadav J.S."/>
            <person name="Pangilinan J."/>
            <person name="Larsson K.H."/>
            <person name="Matsuura K."/>
            <person name="Barry K."/>
            <person name="Labutti K."/>
            <person name="Kuo R."/>
            <person name="Ohm R.A."/>
            <person name="Bhattacharya S.S."/>
            <person name="Shirouzu T."/>
            <person name="Yoshinaga Y."/>
            <person name="Martin F.M."/>
            <person name="Grigoriev I.V."/>
            <person name="Hibbett D.S."/>
        </authorList>
    </citation>
    <scope>NUCLEOTIDE SEQUENCE [LARGE SCALE GENOMIC DNA]</scope>
    <source>
        <strain evidence="1 2">HHB14362 ss-1</strain>
    </source>
</reference>
<keyword evidence="2" id="KW-1185">Reference proteome</keyword>
<dbReference type="PANTHER" id="PTHR40780:SF2">
    <property type="entry name" value="DUF3669 DOMAIN-CONTAINING PROTEIN"/>
    <property type="match status" value="1"/>
</dbReference>
<dbReference type="AlphaFoldDB" id="A0A165NBH2"/>
<organism evidence="1 2">
    <name type="scientific">Neolentinus lepideus HHB14362 ss-1</name>
    <dbReference type="NCBI Taxonomy" id="1314782"/>
    <lineage>
        <taxon>Eukaryota</taxon>
        <taxon>Fungi</taxon>
        <taxon>Dikarya</taxon>
        <taxon>Basidiomycota</taxon>
        <taxon>Agaricomycotina</taxon>
        <taxon>Agaricomycetes</taxon>
        <taxon>Gloeophyllales</taxon>
        <taxon>Gloeophyllaceae</taxon>
        <taxon>Neolentinus</taxon>
    </lineage>
</organism>
<proteinExistence type="predicted"/>
<accession>A0A165NBH2</accession>
<dbReference type="InParanoid" id="A0A165NBH2"/>
<dbReference type="Proteomes" id="UP000076761">
    <property type="component" value="Unassembled WGS sequence"/>
</dbReference>
<name>A0A165NBH2_9AGAM</name>
<protein>
    <submittedName>
        <fullName evidence="1">Uncharacterized protein</fullName>
    </submittedName>
</protein>
<dbReference type="STRING" id="1314782.A0A165NBH2"/>
<dbReference type="PANTHER" id="PTHR40780">
    <property type="entry name" value="DUF3669 DOMAIN-CONTAINING PROTEIN"/>
    <property type="match status" value="1"/>
</dbReference>
<sequence length="230" mass="25081">MSSTSSQIGSGSYSTVTVKGSVAYKTFTRDFVGGKREFEALKVIYTRCSPGAVFFVLKPIAFCEQDNDIEAAFENEVIRPAVGTYLEDTKSPTIPMERISDIPDALKAELGELLGVKPDEAAKIRICLLGIGRNDAESASKSTVNLTNVLLTADMYTKLAVQSKTIHLPPIEQIASGIGEMVSRIHWKAGYDANDIKFVMGGNGNGGIKLYVIDFNLVRTIIFFYLEGIH</sequence>